<evidence type="ECO:0000256" key="5">
    <source>
        <dbReference type="ARBA" id="ARBA00022660"/>
    </source>
</evidence>
<dbReference type="AlphaFoldDB" id="A0A8B6MAM3"/>
<dbReference type="GO" id="GO:0042773">
    <property type="term" value="P:ATP synthesis coupled electron transport"/>
    <property type="evidence" value="ECO:0007669"/>
    <property type="project" value="TreeGrafter"/>
</dbReference>
<dbReference type="Pfam" id="PF00116">
    <property type="entry name" value="COX2"/>
    <property type="match status" value="1"/>
</dbReference>
<comment type="caution">
    <text evidence="20">The sequence shown here is derived from an EMBL/GenBank/DDBJ whole genome shotgun (WGS) entry which is preliminary data.</text>
</comment>
<keyword evidence="12 17" id="KW-0472">Membrane</keyword>
<dbReference type="Gene3D" id="2.60.40.420">
    <property type="entry name" value="Cupredoxins - blue copper proteins"/>
    <property type="match status" value="1"/>
</dbReference>
<dbReference type="GO" id="GO:0016020">
    <property type="term" value="C:membrane"/>
    <property type="evidence" value="ECO:0007669"/>
    <property type="project" value="UniProtKB-SubCell"/>
</dbReference>
<evidence type="ECO:0000259" key="18">
    <source>
        <dbReference type="PROSITE" id="PS50857"/>
    </source>
</evidence>
<evidence type="ECO:0000256" key="14">
    <source>
        <dbReference type="ARBA" id="ARBA00031399"/>
    </source>
</evidence>
<dbReference type="SUPFAM" id="SSF46626">
    <property type="entry name" value="Cytochrome c"/>
    <property type="match status" value="1"/>
</dbReference>
<evidence type="ECO:0000256" key="16">
    <source>
        <dbReference type="PROSITE-ProRule" id="PRU00433"/>
    </source>
</evidence>
<evidence type="ECO:0000256" key="7">
    <source>
        <dbReference type="ARBA" id="ARBA00022723"/>
    </source>
</evidence>
<dbReference type="InterPro" id="IPR008972">
    <property type="entry name" value="Cupredoxin"/>
</dbReference>
<evidence type="ECO:0000256" key="9">
    <source>
        <dbReference type="ARBA" id="ARBA00022989"/>
    </source>
</evidence>
<reference evidence="20 21" key="1">
    <citation type="submission" date="2019-05" db="EMBL/GenBank/DDBJ databases">
        <authorList>
            <person name="Farhan Ul Haque M."/>
        </authorList>
    </citation>
    <scope>NUCLEOTIDE SEQUENCE [LARGE SCALE GENOMIC DNA]</scope>
    <source>
        <strain evidence="20">2</strain>
    </source>
</reference>
<sequence length="317" mass="34173">MSEFPLNYLTGYGSGASAIAPLTRGLIAVSLGVIIIISALILFAIFRRRPIEQADRIVQANTPLSWIYAGAGLTVAVLVGLLVWTLATMAAVNRSNRAPAIDLEVTARQWWWEIRYLDKDAFRIFTTANEIHIPVGEAVRIRLRGGDVIHSFWAPALNGKTDMIPGHINVTWLRADRPGVYRGQCAEYCGKQHAHMAFTVVAESRDSFDAWRARQVKGKAPLASEPAAIADGRKAFQSHCSVCHTVRGSLAGGAVGPDLTHLMSRAAIAAGALPNTPGALAGWIADPQHIKPGAKMPRLDMSGAQLHAVTTYLATLN</sequence>
<dbReference type="EMBL" id="CABFMQ020000120">
    <property type="protein sequence ID" value="VTZ52077.1"/>
    <property type="molecule type" value="Genomic_DNA"/>
</dbReference>
<dbReference type="CDD" id="cd04213">
    <property type="entry name" value="CuRO_CcO_Caa3_II"/>
    <property type="match status" value="1"/>
</dbReference>
<comment type="similarity">
    <text evidence="2">Belongs to the cytochrome c oxidase subunit 2 family.</text>
</comment>
<keyword evidence="6 17" id="KW-0812">Transmembrane</keyword>
<keyword evidence="4 16" id="KW-0349">Heme</keyword>
<evidence type="ECO:0000256" key="8">
    <source>
        <dbReference type="ARBA" id="ARBA00022982"/>
    </source>
</evidence>
<keyword evidence="21" id="KW-1185">Reference proteome</keyword>
<dbReference type="GO" id="GO:0016491">
    <property type="term" value="F:oxidoreductase activity"/>
    <property type="evidence" value="ECO:0007669"/>
    <property type="project" value="InterPro"/>
</dbReference>
<feature type="transmembrane region" description="Helical" evidence="17">
    <location>
        <begin position="66"/>
        <end position="87"/>
    </location>
</feature>
<name>A0A8B6MAM3_METTU</name>
<keyword evidence="3" id="KW-0813">Transport</keyword>
<organism evidence="20 21">
    <name type="scientific">Methylocella tundrae</name>
    <dbReference type="NCBI Taxonomy" id="227605"/>
    <lineage>
        <taxon>Bacteria</taxon>
        <taxon>Pseudomonadati</taxon>
        <taxon>Pseudomonadota</taxon>
        <taxon>Alphaproteobacteria</taxon>
        <taxon>Hyphomicrobiales</taxon>
        <taxon>Beijerinckiaceae</taxon>
        <taxon>Methylocella</taxon>
    </lineage>
</organism>
<comment type="catalytic activity">
    <reaction evidence="15">
        <text>4 Fe(II)-[cytochrome c] + O2 + 8 H(+)(in) = 4 Fe(III)-[cytochrome c] + 2 H2O + 4 H(+)(out)</text>
        <dbReference type="Rhea" id="RHEA:11436"/>
        <dbReference type="Rhea" id="RHEA-COMP:10350"/>
        <dbReference type="Rhea" id="RHEA-COMP:14399"/>
        <dbReference type="ChEBI" id="CHEBI:15377"/>
        <dbReference type="ChEBI" id="CHEBI:15378"/>
        <dbReference type="ChEBI" id="CHEBI:15379"/>
        <dbReference type="ChEBI" id="CHEBI:29033"/>
        <dbReference type="ChEBI" id="CHEBI:29034"/>
        <dbReference type="EC" id="7.1.1.9"/>
    </reaction>
</comment>
<dbReference type="InterPro" id="IPR045187">
    <property type="entry name" value="CcO_II"/>
</dbReference>
<dbReference type="InterPro" id="IPR002429">
    <property type="entry name" value="CcO_II-like_C"/>
</dbReference>
<dbReference type="NCBIfam" id="TIGR02866">
    <property type="entry name" value="CoxB"/>
    <property type="match status" value="1"/>
</dbReference>
<proteinExistence type="inferred from homology"/>
<dbReference type="InterPro" id="IPR009056">
    <property type="entry name" value="Cyt_c-like_dom"/>
</dbReference>
<dbReference type="InterPro" id="IPR034236">
    <property type="entry name" value="CuRO_CcO_Caa3_II"/>
</dbReference>
<evidence type="ECO:0000256" key="13">
    <source>
        <dbReference type="ARBA" id="ARBA00024688"/>
    </source>
</evidence>
<evidence type="ECO:0000256" key="11">
    <source>
        <dbReference type="ARBA" id="ARBA00023008"/>
    </source>
</evidence>
<dbReference type="PROSITE" id="PS00078">
    <property type="entry name" value="COX2"/>
    <property type="match status" value="1"/>
</dbReference>
<accession>A0A8B6MAM3</accession>
<comment type="function">
    <text evidence="13">Subunits I and II form the functional core of the enzyme complex. Electrons originating in cytochrome c are transferred via heme a and Cu(A) to the binuclear center formed by heme a3 and Cu(B).</text>
</comment>
<dbReference type="InterPro" id="IPR014222">
    <property type="entry name" value="Cyt_c_oxidase_su2"/>
</dbReference>
<dbReference type="PROSITE" id="PS51007">
    <property type="entry name" value="CYTC"/>
    <property type="match status" value="1"/>
</dbReference>
<dbReference type="PANTHER" id="PTHR22888">
    <property type="entry name" value="CYTOCHROME C OXIDASE, SUBUNIT II"/>
    <property type="match status" value="1"/>
</dbReference>
<dbReference type="RefSeq" id="WP_174513735.1">
    <property type="nucleotide sequence ID" value="NZ_CABFMQ020000120.1"/>
</dbReference>
<keyword evidence="9 17" id="KW-1133">Transmembrane helix</keyword>
<keyword evidence="5" id="KW-0679">Respiratory chain</keyword>
<dbReference type="SUPFAM" id="SSF49503">
    <property type="entry name" value="Cupredoxins"/>
    <property type="match status" value="1"/>
</dbReference>
<comment type="subcellular location">
    <subcellularLocation>
        <location evidence="1">Membrane</location>
        <topology evidence="1">Multi-pass membrane protein</topology>
    </subcellularLocation>
</comment>
<evidence type="ECO:0000256" key="15">
    <source>
        <dbReference type="ARBA" id="ARBA00047816"/>
    </source>
</evidence>
<keyword evidence="10 16" id="KW-0408">Iron</keyword>
<feature type="domain" description="Cytochrome oxidase subunit II copper A binding" evidence="18">
    <location>
        <begin position="98"/>
        <end position="214"/>
    </location>
</feature>
<evidence type="ECO:0000259" key="19">
    <source>
        <dbReference type="PROSITE" id="PS51007"/>
    </source>
</evidence>
<feature type="transmembrane region" description="Helical" evidence="17">
    <location>
        <begin position="26"/>
        <end position="46"/>
    </location>
</feature>
<evidence type="ECO:0000256" key="1">
    <source>
        <dbReference type="ARBA" id="ARBA00004141"/>
    </source>
</evidence>
<gene>
    <name evidence="20" type="ORF">MPC4_60166</name>
</gene>
<dbReference type="Pfam" id="PF00034">
    <property type="entry name" value="Cytochrom_C"/>
    <property type="match status" value="1"/>
</dbReference>
<feature type="domain" description="Cytochrome c" evidence="19">
    <location>
        <begin position="227"/>
        <end position="317"/>
    </location>
</feature>
<keyword evidence="8" id="KW-0249">Electron transport</keyword>
<evidence type="ECO:0000256" key="3">
    <source>
        <dbReference type="ARBA" id="ARBA00022448"/>
    </source>
</evidence>
<dbReference type="InterPro" id="IPR001505">
    <property type="entry name" value="Copper_CuA"/>
</dbReference>
<evidence type="ECO:0000256" key="17">
    <source>
        <dbReference type="SAM" id="Phobius"/>
    </source>
</evidence>
<dbReference type="GO" id="GO:0004129">
    <property type="term" value="F:cytochrome-c oxidase activity"/>
    <property type="evidence" value="ECO:0007669"/>
    <property type="project" value="UniProtKB-EC"/>
</dbReference>
<evidence type="ECO:0000256" key="12">
    <source>
        <dbReference type="ARBA" id="ARBA00023136"/>
    </source>
</evidence>
<dbReference type="PANTHER" id="PTHR22888:SF9">
    <property type="entry name" value="CYTOCHROME C OXIDASE SUBUNIT 2"/>
    <property type="match status" value="1"/>
</dbReference>
<dbReference type="GO" id="GO:0005507">
    <property type="term" value="F:copper ion binding"/>
    <property type="evidence" value="ECO:0007669"/>
    <property type="project" value="InterPro"/>
</dbReference>
<dbReference type="GO" id="GO:0020037">
    <property type="term" value="F:heme binding"/>
    <property type="evidence" value="ECO:0007669"/>
    <property type="project" value="InterPro"/>
</dbReference>
<dbReference type="Proteomes" id="UP000485880">
    <property type="component" value="Unassembled WGS sequence"/>
</dbReference>
<protein>
    <recommendedName>
        <fullName evidence="14">Cytochrome aa3 subunit 2</fullName>
    </recommendedName>
</protein>
<dbReference type="PROSITE" id="PS50857">
    <property type="entry name" value="COX2_CUA"/>
    <property type="match status" value="1"/>
</dbReference>
<evidence type="ECO:0000313" key="21">
    <source>
        <dbReference type="Proteomes" id="UP000485880"/>
    </source>
</evidence>
<evidence type="ECO:0000256" key="4">
    <source>
        <dbReference type="ARBA" id="ARBA00022617"/>
    </source>
</evidence>
<evidence type="ECO:0000313" key="20">
    <source>
        <dbReference type="EMBL" id="VTZ52077.1"/>
    </source>
</evidence>
<evidence type="ECO:0000256" key="10">
    <source>
        <dbReference type="ARBA" id="ARBA00023004"/>
    </source>
</evidence>
<evidence type="ECO:0000256" key="6">
    <source>
        <dbReference type="ARBA" id="ARBA00022692"/>
    </source>
</evidence>
<keyword evidence="11" id="KW-0186">Copper</keyword>
<dbReference type="InterPro" id="IPR036909">
    <property type="entry name" value="Cyt_c-like_dom_sf"/>
</dbReference>
<evidence type="ECO:0000256" key="2">
    <source>
        <dbReference type="ARBA" id="ARBA00007866"/>
    </source>
</evidence>
<keyword evidence="7 16" id="KW-0479">Metal-binding</keyword>